<proteinExistence type="predicted"/>
<dbReference type="InterPro" id="IPR002178">
    <property type="entry name" value="PTS_EIIA_type-2_dom"/>
</dbReference>
<organism evidence="13 14">
    <name type="scientific">Vagococcus allomyrinae</name>
    <dbReference type="NCBI Taxonomy" id="2794353"/>
    <lineage>
        <taxon>Bacteria</taxon>
        <taxon>Bacillati</taxon>
        <taxon>Bacillota</taxon>
        <taxon>Bacilli</taxon>
        <taxon>Lactobacillales</taxon>
        <taxon>Enterococcaceae</taxon>
        <taxon>Vagococcus</taxon>
    </lineage>
</organism>
<dbReference type="CDD" id="cd00211">
    <property type="entry name" value="PTS_IIA_fru"/>
    <property type="match status" value="1"/>
</dbReference>
<evidence type="ECO:0000256" key="9">
    <source>
        <dbReference type="ARBA" id="ARBA00029908"/>
    </source>
</evidence>
<keyword evidence="4" id="KW-0597">Phosphoprotein</keyword>
<comment type="caution">
    <text evidence="13">The sequence shown here is derived from an EMBL/GenBank/DDBJ whole genome shotgun (WGS) entry which is preliminary data.</text>
</comment>
<evidence type="ECO:0000256" key="4">
    <source>
        <dbReference type="ARBA" id="ARBA00022553"/>
    </source>
</evidence>
<evidence type="ECO:0000256" key="1">
    <source>
        <dbReference type="ARBA" id="ARBA00002434"/>
    </source>
</evidence>
<keyword evidence="14" id="KW-1185">Reference proteome</keyword>
<sequence length="145" mass="15476">MEHLQTKAILLNQEFATKKEAIEATGQALLECGYIQPEYIATMHERDQLTSTFIGNMVAIPHGTDGSQQFINQSGLVVLQAPAGVSFDGNPVKLLIGIAGVDGQHLALLSKIAIVCSELTNVEAMVKATSPAEIIALFEGVEENV</sequence>
<dbReference type="PANTHER" id="PTHR30181">
    <property type="entry name" value="MANNITOL PERMEASE IIC COMPONENT"/>
    <property type="match status" value="1"/>
</dbReference>
<reference evidence="13" key="1">
    <citation type="submission" date="2020-12" db="EMBL/GenBank/DDBJ databases">
        <title>Vagococcus allomyrinae sp. nov. and Enterococcus lavae sp. nov., isolated from the larvae of Allomyrina dichotoma.</title>
        <authorList>
            <person name="Lee S.D."/>
        </authorList>
    </citation>
    <scope>NUCLEOTIDE SEQUENCE</scope>
    <source>
        <strain evidence="13">BWB3-3</strain>
    </source>
</reference>
<dbReference type="SUPFAM" id="SSF55804">
    <property type="entry name" value="Phoshotransferase/anion transport protein"/>
    <property type="match status" value="1"/>
</dbReference>
<evidence type="ECO:0000256" key="3">
    <source>
        <dbReference type="ARBA" id="ARBA00022448"/>
    </source>
</evidence>
<evidence type="ECO:0000256" key="2">
    <source>
        <dbReference type="ARBA" id="ARBA00014783"/>
    </source>
</evidence>
<evidence type="ECO:0000313" key="13">
    <source>
        <dbReference type="EMBL" id="MBP1040532.1"/>
    </source>
</evidence>
<dbReference type="Pfam" id="PF00359">
    <property type="entry name" value="PTS_EIIA_2"/>
    <property type="match status" value="1"/>
</dbReference>
<evidence type="ECO:0000256" key="10">
    <source>
        <dbReference type="ARBA" id="ARBA00030956"/>
    </source>
</evidence>
<dbReference type="AlphaFoldDB" id="A0A940P9P9"/>
<evidence type="ECO:0000256" key="6">
    <source>
        <dbReference type="ARBA" id="ARBA00022679"/>
    </source>
</evidence>
<dbReference type="RefSeq" id="WP_209525596.1">
    <property type="nucleotide sequence ID" value="NZ_JAEEGA010000003.1"/>
</dbReference>
<evidence type="ECO:0000256" key="11">
    <source>
        <dbReference type="ARBA" id="ARBA00030962"/>
    </source>
</evidence>
<dbReference type="PROSITE" id="PS00372">
    <property type="entry name" value="PTS_EIIA_TYPE_2_HIS"/>
    <property type="match status" value="1"/>
</dbReference>
<keyword evidence="8" id="KW-0418">Kinase</keyword>
<evidence type="ECO:0000313" key="14">
    <source>
        <dbReference type="Proteomes" id="UP000674938"/>
    </source>
</evidence>
<feature type="domain" description="PTS EIIA type-2" evidence="12">
    <location>
        <begin position="2"/>
        <end position="141"/>
    </location>
</feature>
<dbReference type="PROSITE" id="PS51094">
    <property type="entry name" value="PTS_EIIA_TYPE_2"/>
    <property type="match status" value="1"/>
</dbReference>
<dbReference type="InterPro" id="IPR050893">
    <property type="entry name" value="Sugar_PTS"/>
</dbReference>
<evidence type="ECO:0000256" key="7">
    <source>
        <dbReference type="ARBA" id="ARBA00022683"/>
    </source>
</evidence>
<keyword evidence="3" id="KW-0813">Transport</keyword>
<protein>
    <recommendedName>
        <fullName evidence="2">Mannitol-specific phosphotransferase enzyme IIA component</fullName>
    </recommendedName>
    <alternativeName>
        <fullName evidence="10">EIIA</fullName>
    </alternativeName>
    <alternativeName>
        <fullName evidence="11">EIII</fullName>
    </alternativeName>
    <alternativeName>
        <fullName evidence="9">PTS system mannitol-specific EIIA component</fullName>
    </alternativeName>
</protein>
<dbReference type="PANTHER" id="PTHR30181:SF2">
    <property type="entry name" value="PTS SYSTEM MANNITOL-SPECIFIC EIICBA COMPONENT"/>
    <property type="match status" value="1"/>
</dbReference>
<name>A0A940P9P9_9ENTE</name>
<gene>
    <name evidence="13" type="ORF">I6N95_05915</name>
</gene>
<keyword evidence="6" id="KW-0808">Transferase</keyword>
<keyword evidence="7" id="KW-0598">Phosphotransferase system</keyword>
<dbReference type="GO" id="GO:0005886">
    <property type="term" value="C:plasma membrane"/>
    <property type="evidence" value="ECO:0007669"/>
    <property type="project" value="TreeGrafter"/>
</dbReference>
<dbReference type="GO" id="GO:0090563">
    <property type="term" value="F:protein-phosphocysteine-sugar phosphotransferase activity"/>
    <property type="evidence" value="ECO:0007669"/>
    <property type="project" value="TreeGrafter"/>
</dbReference>
<evidence type="ECO:0000259" key="12">
    <source>
        <dbReference type="PROSITE" id="PS51094"/>
    </source>
</evidence>
<dbReference type="Proteomes" id="UP000674938">
    <property type="component" value="Unassembled WGS sequence"/>
</dbReference>
<evidence type="ECO:0000256" key="8">
    <source>
        <dbReference type="ARBA" id="ARBA00022777"/>
    </source>
</evidence>
<evidence type="ECO:0000256" key="5">
    <source>
        <dbReference type="ARBA" id="ARBA00022597"/>
    </source>
</evidence>
<dbReference type="Gene3D" id="3.40.930.10">
    <property type="entry name" value="Mannitol-specific EII, Chain A"/>
    <property type="match status" value="1"/>
</dbReference>
<dbReference type="GO" id="GO:0009401">
    <property type="term" value="P:phosphoenolpyruvate-dependent sugar phosphotransferase system"/>
    <property type="evidence" value="ECO:0007669"/>
    <property type="project" value="UniProtKB-KW"/>
</dbReference>
<accession>A0A940P9P9</accession>
<comment type="function">
    <text evidence="1">The phosphoenolpyruvate-dependent sugar phosphotransferase system (sugar PTS), a major carbohydrate active transport system, catalyzes the phosphorylation of incoming sugar substrates concomitantly with their translocation across the cell membrane. The enzyme II CmtAB PTS system is involved in D-mannitol transport.</text>
</comment>
<dbReference type="EMBL" id="JAEEGA010000003">
    <property type="protein sequence ID" value="MBP1040532.1"/>
    <property type="molecule type" value="Genomic_DNA"/>
</dbReference>
<dbReference type="GO" id="GO:0016301">
    <property type="term" value="F:kinase activity"/>
    <property type="evidence" value="ECO:0007669"/>
    <property type="project" value="UniProtKB-KW"/>
</dbReference>
<dbReference type="InterPro" id="IPR016152">
    <property type="entry name" value="PTrfase/Anion_transptr"/>
</dbReference>
<keyword evidence="5 13" id="KW-0762">Sugar transport</keyword>